<reference evidence="2 3" key="1">
    <citation type="submission" date="2023-12" db="EMBL/GenBank/DDBJ databases">
        <title>Baltic Sea Cyanobacteria.</title>
        <authorList>
            <person name="Delbaje E."/>
            <person name="Fewer D.P."/>
            <person name="Shishido T.K."/>
        </authorList>
    </citation>
    <scope>NUCLEOTIDE SEQUENCE [LARGE SCALE GENOMIC DNA]</scope>
    <source>
        <strain evidence="2 3">UHCC 0281</strain>
    </source>
</reference>
<evidence type="ECO:0000313" key="3">
    <source>
        <dbReference type="Proteomes" id="UP001302329"/>
    </source>
</evidence>
<keyword evidence="3" id="KW-1185">Reference proteome</keyword>
<protein>
    <recommendedName>
        <fullName evidence="4">ATPase</fullName>
    </recommendedName>
</protein>
<dbReference type="Proteomes" id="UP001302329">
    <property type="component" value="Unassembled WGS sequence"/>
</dbReference>
<organism evidence="2 3">
    <name type="scientific">Cyanobium gracile UHCC 0281</name>
    <dbReference type="NCBI Taxonomy" id="3110309"/>
    <lineage>
        <taxon>Bacteria</taxon>
        <taxon>Bacillati</taxon>
        <taxon>Cyanobacteriota</taxon>
        <taxon>Cyanophyceae</taxon>
        <taxon>Synechococcales</taxon>
        <taxon>Prochlorococcaceae</taxon>
        <taxon>Cyanobium</taxon>
    </lineage>
</organism>
<accession>A0ABU5SUB5</accession>
<comment type="caution">
    <text evidence="2">The sequence shown here is derived from an EMBL/GenBank/DDBJ whole genome shotgun (WGS) entry which is preliminary data.</text>
</comment>
<name>A0ABU5SUB5_9CYAN</name>
<proteinExistence type="predicted"/>
<evidence type="ECO:0008006" key="4">
    <source>
        <dbReference type="Google" id="ProtNLM"/>
    </source>
</evidence>
<sequence>MSPLELVIREALQNSWDASLGCEQAPIFRIRIRVLDSDHLEAMRAFFSELPPQDAGEPIAGRIRRFLDSPEPLVMEISDERTKGLGGPISAAEALQEGEVADFVNFVRNIGSPRDMVLGGGTYGFGKSALFRISGCSTVVIHSLTGTAQAPENRLIAKALGMAFDHDGKRYTGRHWWGVHCNGDQGRESVDPVRGEEGSRIAQSLGMYGRHTPEQRGTTLMILDPELQDLRDDNGRIELTGLGQKQRLMARIQEILLWHCWPKFTSRENGSVPMTCRLSILGEEAELPDPSTIQPLWLLTQALQHARSQTDEVFCERPRQRIGFFGQCQASLQLHADDRYRIHLGDDALIPEKLCHMALLRPAELVVRYQVGSLNEADQTQWGAVYICDRGPDNVVEQAYARSEPPAHDDWEPKADQSLSSHQRTYVNVGLKRIKDRVKLLSGTDLVRAMRIREREQESLAALAGELGRSLIGTGPGGSAGHPPSPRSGPSRRRPLKLSSPAPLGTELRDGIPVATFRIRLTGDSEGTAIISFTPWVQSDAREREPVAPNGRAPEIVGITVDGDGLETEDGSLRCEPSAKGVEILVSLSVPDYVAVGLTAELIEGDQR</sequence>
<feature type="region of interest" description="Disordered" evidence="1">
    <location>
        <begin position="471"/>
        <end position="505"/>
    </location>
</feature>
<dbReference type="RefSeq" id="WP_323356184.1">
    <property type="nucleotide sequence ID" value="NZ_JAYGHY010000013.1"/>
</dbReference>
<evidence type="ECO:0000256" key="1">
    <source>
        <dbReference type="SAM" id="MobiDB-lite"/>
    </source>
</evidence>
<evidence type="ECO:0000313" key="2">
    <source>
        <dbReference type="EMBL" id="MEA5442090.1"/>
    </source>
</evidence>
<gene>
    <name evidence="2" type="ORF">VB739_05950</name>
</gene>
<dbReference type="EMBL" id="JAYGHY010000013">
    <property type="protein sequence ID" value="MEA5442090.1"/>
    <property type="molecule type" value="Genomic_DNA"/>
</dbReference>